<dbReference type="Proteomes" id="UP000186736">
    <property type="component" value="Unassembled WGS sequence"/>
</dbReference>
<organism evidence="2 3">
    <name type="scientific">Pseudomonas putida</name>
    <name type="common">Arthrobacter siderocapsulatus</name>
    <dbReference type="NCBI Taxonomy" id="303"/>
    <lineage>
        <taxon>Bacteria</taxon>
        <taxon>Pseudomonadati</taxon>
        <taxon>Pseudomonadota</taxon>
        <taxon>Gammaproteobacteria</taxon>
        <taxon>Pseudomonadales</taxon>
        <taxon>Pseudomonadaceae</taxon>
        <taxon>Pseudomonas</taxon>
    </lineage>
</organism>
<sequence length="232" mass="26238">MESIEIKDVPDFIDRVSLQDLITGDSIFRGQSKQGNLLPGVARHNPKKDSTADEIKTLDEFRKHGLTKFPGYIDVDNEWDLLVLAQHYGLKTRLLDWTHNALAALWFACSSRGEGDAYVYMLDAHTLMLKSMEGSPFKQAKTRVITPSLSNDRIIAQSGCFTLHMFSSTTDSFVPLEKNKVIKKHLTEYVVKGKKKVDFLMTLERCGVSAKSIYPDINGLCQFLNWRAQGSY</sequence>
<dbReference type="SMART" id="SM00901">
    <property type="entry name" value="FRG"/>
    <property type="match status" value="1"/>
</dbReference>
<protein>
    <recommendedName>
        <fullName evidence="1">FRG domain-containing protein</fullName>
    </recommendedName>
</protein>
<evidence type="ECO:0000259" key="1">
    <source>
        <dbReference type="SMART" id="SM00901"/>
    </source>
</evidence>
<reference evidence="2 3" key="1">
    <citation type="submission" date="2016-10" db="EMBL/GenBank/DDBJ databases">
        <title>Genome Sequence of Pseudomonas putida GM4FR.</title>
        <authorList>
            <person name="Poehlein A."/>
            <person name="Wemheuer F."/>
            <person name="Hollensteiner J."/>
            <person name="Wemheuer B."/>
        </authorList>
    </citation>
    <scope>NUCLEOTIDE SEQUENCE [LARGE SCALE GENOMIC DNA]</scope>
    <source>
        <strain evidence="2 3">GM4FR</strain>
    </source>
</reference>
<dbReference type="OrthoDB" id="9816036at2"/>
<dbReference type="AlphaFoldDB" id="A0A1Q9QUH1"/>
<proteinExistence type="predicted"/>
<dbReference type="InterPro" id="IPR014966">
    <property type="entry name" value="FRG-dom"/>
</dbReference>
<accession>A0A1Q9QUH1</accession>
<comment type="caution">
    <text evidence="2">The sequence shown here is derived from an EMBL/GenBank/DDBJ whole genome shotgun (WGS) entry which is preliminary data.</text>
</comment>
<evidence type="ECO:0000313" key="2">
    <source>
        <dbReference type="EMBL" id="OLS58796.1"/>
    </source>
</evidence>
<dbReference type="RefSeq" id="WP_081430373.1">
    <property type="nucleotide sequence ID" value="NZ_MKZO01000079.1"/>
</dbReference>
<evidence type="ECO:0000313" key="3">
    <source>
        <dbReference type="Proteomes" id="UP000186736"/>
    </source>
</evidence>
<feature type="domain" description="FRG" evidence="1">
    <location>
        <begin position="22"/>
        <end position="120"/>
    </location>
</feature>
<name>A0A1Q9QUH1_PSEPU</name>
<gene>
    <name evidence="2" type="ORF">PSEMO_61570</name>
</gene>
<dbReference type="Pfam" id="PF08867">
    <property type="entry name" value="FRG"/>
    <property type="match status" value="1"/>
</dbReference>
<dbReference type="EMBL" id="MKZO01000079">
    <property type="protein sequence ID" value="OLS58796.1"/>
    <property type="molecule type" value="Genomic_DNA"/>
</dbReference>